<dbReference type="GO" id="GO:0016705">
    <property type="term" value="F:oxidoreductase activity, acting on paired donors, with incorporation or reduction of molecular oxygen"/>
    <property type="evidence" value="ECO:0007669"/>
    <property type="project" value="InterPro"/>
</dbReference>
<gene>
    <name evidence="10" type="primary">106088000</name>
</gene>
<organism evidence="10 11">
    <name type="scientific">Stomoxys calcitrans</name>
    <name type="common">Stable fly</name>
    <name type="synonym">Conops calcitrans</name>
    <dbReference type="NCBI Taxonomy" id="35570"/>
    <lineage>
        <taxon>Eukaryota</taxon>
        <taxon>Metazoa</taxon>
        <taxon>Ecdysozoa</taxon>
        <taxon>Arthropoda</taxon>
        <taxon>Hexapoda</taxon>
        <taxon>Insecta</taxon>
        <taxon>Pterygota</taxon>
        <taxon>Neoptera</taxon>
        <taxon>Endopterygota</taxon>
        <taxon>Diptera</taxon>
        <taxon>Brachycera</taxon>
        <taxon>Muscomorpha</taxon>
        <taxon>Muscoidea</taxon>
        <taxon>Muscidae</taxon>
        <taxon>Stomoxys</taxon>
    </lineage>
</organism>
<dbReference type="PANTHER" id="PTHR24279:SF120">
    <property type="entry name" value="CYTOCHROME P450"/>
    <property type="match status" value="1"/>
</dbReference>
<evidence type="ECO:0000256" key="9">
    <source>
        <dbReference type="RuleBase" id="RU000461"/>
    </source>
</evidence>
<dbReference type="Pfam" id="PF00067">
    <property type="entry name" value="p450"/>
    <property type="match status" value="1"/>
</dbReference>
<feature type="binding site" description="axial binding residue" evidence="8">
    <location>
        <position position="477"/>
    </location>
    <ligand>
        <name>heme</name>
        <dbReference type="ChEBI" id="CHEBI:30413"/>
    </ligand>
    <ligandPart>
        <name>Fe</name>
        <dbReference type="ChEBI" id="CHEBI:18248"/>
    </ligandPart>
</feature>
<dbReference type="FunFam" id="1.10.630.10:FF:000006">
    <property type="entry name" value="Cytochrome P450 302a1, mitochondrial"/>
    <property type="match status" value="1"/>
</dbReference>
<evidence type="ECO:0000313" key="10">
    <source>
        <dbReference type="EnsemblMetazoa" id="SCAU002181-PA"/>
    </source>
</evidence>
<dbReference type="InterPro" id="IPR001128">
    <property type="entry name" value="Cyt_P450"/>
</dbReference>
<dbReference type="PANTHER" id="PTHR24279">
    <property type="entry name" value="CYTOCHROME P450"/>
    <property type="match status" value="1"/>
</dbReference>
<dbReference type="InterPro" id="IPR017972">
    <property type="entry name" value="Cyt_P450_CS"/>
</dbReference>
<dbReference type="GO" id="GO:0004497">
    <property type="term" value="F:monooxygenase activity"/>
    <property type="evidence" value="ECO:0007669"/>
    <property type="project" value="UniProtKB-KW"/>
</dbReference>
<evidence type="ECO:0000256" key="1">
    <source>
        <dbReference type="ARBA" id="ARBA00001971"/>
    </source>
</evidence>
<dbReference type="OrthoDB" id="3945418at2759"/>
<comment type="similarity">
    <text evidence="2 9">Belongs to the cytochrome P450 family.</text>
</comment>
<dbReference type="PRINTS" id="PR00463">
    <property type="entry name" value="EP450I"/>
</dbReference>
<dbReference type="GO" id="GO:0020037">
    <property type="term" value="F:heme binding"/>
    <property type="evidence" value="ECO:0007669"/>
    <property type="project" value="InterPro"/>
</dbReference>
<keyword evidence="5 9" id="KW-0560">Oxidoreductase</keyword>
<evidence type="ECO:0000256" key="2">
    <source>
        <dbReference type="ARBA" id="ARBA00010617"/>
    </source>
</evidence>
<comment type="cofactor">
    <cofactor evidence="1 8">
        <name>heme</name>
        <dbReference type="ChEBI" id="CHEBI:30413"/>
    </cofactor>
</comment>
<evidence type="ECO:0000256" key="5">
    <source>
        <dbReference type="ARBA" id="ARBA00023002"/>
    </source>
</evidence>
<dbReference type="InterPro" id="IPR002401">
    <property type="entry name" value="Cyt_P450_E_grp-I"/>
</dbReference>
<evidence type="ECO:0000256" key="7">
    <source>
        <dbReference type="ARBA" id="ARBA00023033"/>
    </source>
</evidence>
<evidence type="ECO:0008006" key="12">
    <source>
        <dbReference type="Google" id="ProtNLM"/>
    </source>
</evidence>
<protein>
    <recommendedName>
        <fullName evidence="12">Cytochrome P450</fullName>
    </recommendedName>
</protein>
<accession>A0A1I8NUN9</accession>
<reference evidence="10" key="1">
    <citation type="submission" date="2020-05" db="UniProtKB">
        <authorList>
            <consortium name="EnsemblMetazoa"/>
        </authorList>
    </citation>
    <scope>IDENTIFICATION</scope>
    <source>
        <strain evidence="10">USDA</strain>
    </source>
</reference>
<name>A0A1I8NUN9_STOCA</name>
<sequence>MLSKIVRRQRCNRLNFWTHKEFSTAIDIKPDLSALETSYVSDLQKEWQAAKPFAGIPGPTRFQMVRGFMKGGDFHDKPFDAVLGLFRERYGDIYLMPGMFGQNTNLITFNLKDHEKIFRTEGAYPLRPGNELTLDYRLTRKDDLYDEDNLGVVGHGSQWSKFRHAVNPVLMQPRNTVLYIDPVAKVNEDFIERIHEIRDPNTLEVPGNFLTEIKRLAFDSVASIALDKHFGLVSNKSSVPEALELFDNFQVFSLAMYDLGIKPSIYKYFKTPTYRRFENSMDRITHICRKFVDEALERIEKSGGEGKSVLEKLVKIDRRIAVIMAVDMLIAGTDTTATIMSGALLCLATNPDKQQKLREEILNTIGKNEKFTMENMKNLPYLRAFIKESLRIYPLVFGNLRSTGMDLCLSGYQIPKGTNVIMTSNMLLQDEAYFNSPKEFLPERWLRSNNEELSDGASLKYNNPFIFLPFGFGPRSCVGKRIVDLEMEITLANIVRNFQIEFNYSTENAFSTYFMNTCTIPLKFKFTDLK</sequence>
<dbReference type="GO" id="GO:0005506">
    <property type="term" value="F:iron ion binding"/>
    <property type="evidence" value="ECO:0007669"/>
    <property type="project" value="InterPro"/>
</dbReference>
<dbReference type="AlphaFoldDB" id="A0A1I8NUN9"/>
<dbReference type="STRING" id="35570.A0A1I8NUN9"/>
<dbReference type="CDD" id="cd11054">
    <property type="entry name" value="CYP24A1-like"/>
    <property type="match status" value="1"/>
</dbReference>
<dbReference type="InterPro" id="IPR036396">
    <property type="entry name" value="Cyt_P450_sf"/>
</dbReference>
<dbReference type="SUPFAM" id="SSF48264">
    <property type="entry name" value="Cytochrome P450"/>
    <property type="match status" value="1"/>
</dbReference>
<evidence type="ECO:0000313" key="11">
    <source>
        <dbReference type="Proteomes" id="UP000095300"/>
    </source>
</evidence>
<keyword evidence="11" id="KW-1185">Reference proteome</keyword>
<dbReference type="EnsemblMetazoa" id="SCAU002181-RA">
    <property type="protein sequence ID" value="SCAU002181-PA"/>
    <property type="gene ID" value="SCAU002181"/>
</dbReference>
<evidence type="ECO:0000256" key="3">
    <source>
        <dbReference type="ARBA" id="ARBA00022617"/>
    </source>
</evidence>
<dbReference type="VEuPathDB" id="VectorBase:SCAU002181"/>
<dbReference type="KEGG" id="scac:106088000"/>
<dbReference type="Proteomes" id="UP000095300">
    <property type="component" value="Unassembled WGS sequence"/>
</dbReference>
<keyword evidence="7 9" id="KW-0503">Monooxygenase</keyword>
<evidence type="ECO:0000256" key="6">
    <source>
        <dbReference type="ARBA" id="ARBA00023004"/>
    </source>
</evidence>
<proteinExistence type="inferred from homology"/>
<dbReference type="Gene3D" id="1.10.630.10">
    <property type="entry name" value="Cytochrome P450"/>
    <property type="match status" value="1"/>
</dbReference>
<dbReference type="InterPro" id="IPR050479">
    <property type="entry name" value="CYP11_CYP27_families"/>
</dbReference>
<keyword evidence="3 8" id="KW-0349">Heme</keyword>
<keyword evidence="6 8" id="KW-0408">Iron</keyword>
<dbReference type="PROSITE" id="PS00086">
    <property type="entry name" value="CYTOCHROME_P450"/>
    <property type="match status" value="1"/>
</dbReference>
<dbReference type="PRINTS" id="PR00385">
    <property type="entry name" value="P450"/>
</dbReference>
<evidence type="ECO:0000256" key="4">
    <source>
        <dbReference type="ARBA" id="ARBA00022723"/>
    </source>
</evidence>
<keyword evidence="4 8" id="KW-0479">Metal-binding</keyword>
<evidence type="ECO:0000256" key="8">
    <source>
        <dbReference type="PIRSR" id="PIRSR602401-1"/>
    </source>
</evidence>